<dbReference type="EMBL" id="CP001968">
    <property type="protein sequence ID" value="ADD68324.1"/>
    <property type="molecule type" value="Genomic_DNA"/>
</dbReference>
<dbReference type="KEGG" id="dap:Dacet_1555"/>
<dbReference type="PaxDb" id="522772-Dacet_1555"/>
<protein>
    <submittedName>
        <fullName evidence="2">Uncharacterized protein</fullName>
    </submittedName>
</protein>
<dbReference type="RefSeq" id="WP_013010838.1">
    <property type="nucleotide sequence ID" value="NC_013943.1"/>
</dbReference>
<feature type="chain" id="PRO_5003058443" evidence="1">
    <location>
        <begin position="22"/>
        <end position="329"/>
    </location>
</feature>
<keyword evidence="1" id="KW-0732">Signal</keyword>
<dbReference type="STRING" id="522772.Dacet_1555"/>
<accession>D4H8H5</accession>
<dbReference type="InParanoid" id="D4H8H5"/>
<dbReference type="Proteomes" id="UP000002012">
    <property type="component" value="Chromosome"/>
</dbReference>
<evidence type="ECO:0000256" key="1">
    <source>
        <dbReference type="SAM" id="SignalP"/>
    </source>
</evidence>
<organism evidence="2 3">
    <name type="scientific">Denitrovibrio acetiphilus (strain DSM 12809 / NBRC 114555 / N2460)</name>
    <dbReference type="NCBI Taxonomy" id="522772"/>
    <lineage>
        <taxon>Bacteria</taxon>
        <taxon>Pseudomonadati</taxon>
        <taxon>Deferribacterota</taxon>
        <taxon>Deferribacteres</taxon>
        <taxon>Deferribacterales</taxon>
        <taxon>Geovibrionaceae</taxon>
        <taxon>Denitrovibrio</taxon>
    </lineage>
</organism>
<proteinExistence type="predicted"/>
<sequence length="329" mass="36798" precursor="true">MRSKIISILLVMLCTYTILYADSNDTNVNVVLEIEGEYKFEPFPEPSEGFDGFLSNGVLRVIKESSHGMSKYTALNDAMQKAREAVWKVIVHSYISDGVTVRDAILNAPPYMDYTPKESEKKKFEAMSEKERSEFILKNGKEKKYDFEKFINIVKECGSYTNSGRFYDSVEKTGYACIEVSLKDFFHAVDNDKINIFKDIKYGAMYKPVDQTTKSRYDGIIIDASDTSYVPSLFVKVLAPTEETVYAGIAGRKNIFFAADMDKAKEILAKKNVKRAYRTSAQGASGDVGVKVGLPAADNVFSAVAKNSNIPFVIIYKNTTDKNTEPAGE</sequence>
<reference evidence="2 3" key="1">
    <citation type="journal article" date="2010" name="Stand. Genomic Sci.">
        <title>Complete genome sequence of Denitrovibrio acetiphilus type strain (N2460).</title>
        <authorList>
            <person name="Kiss H."/>
            <person name="Lang E."/>
            <person name="Lapidus A."/>
            <person name="Copeland A."/>
            <person name="Nolan M."/>
            <person name="Glavina Del Rio T."/>
            <person name="Chen F."/>
            <person name="Lucas S."/>
            <person name="Tice H."/>
            <person name="Cheng J.F."/>
            <person name="Han C."/>
            <person name="Goodwin L."/>
            <person name="Pitluck S."/>
            <person name="Liolios K."/>
            <person name="Pati A."/>
            <person name="Ivanova N."/>
            <person name="Mavromatis K."/>
            <person name="Chen A."/>
            <person name="Palaniappan K."/>
            <person name="Land M."/>
            <person name="Hauser L."/>
            <person name="Chang Y.J."/>
            <person name="Jeffries C.D."/>
            <person name="Detter J.C."/>
            <person name="Brettin T."/>
            <person name="Spring S."/>
            <person name="Rohde M."/>
            <person name="Goker M."/>
            <person name="Woyke T."/>
            <person name="Bristow J."/>
            <person name="Eisen J.A."/>
            <person name="Markowitz V."/>
            <person name="Hugenholtz P."/>
            <person name="Kyrpides N.C."/>
            <person name="Klenk H.P."/>
        </authorList>
    </citation>
    <scope>NUCLEOTIDE SEQUENCE [LARGE SCALE GENOMIC DNA]</scope>
    <source>
        <strain evidence="3">DSM 12809 / NBRC 114555 / N2460</strain>
    </source>
</reference>
<dbReference type="HOGENOM" id="CLU_843918_0_0_0"/>
<dbReference type="eggNOG" id="ENOG503038W">
    <property type="taxonomic scope" value="Bacteria"/>
</dbReference>
<evidence type="ECO:0000313" key="2">
    <source>
        <dbReference type="EMBL" id="ADD68324.1"/>
    </source>
</evidence>
<name>D4H8H5_DENA2</name>
<feature type="signal peptide" evidence="1">
    <location>
        <begin position="1"/>
        <end position="21"/>
    </location>
</feature>
<gene>
    <name evidence="2" type="ordered locus">Dacet_1555</name>
</gene>
<keyword evidence="3" id="KW-1185">Reference proteome</keyword>
<evidence type="ECO:0000313" key="3">
    <source>
        <dbReference type="Proteomes" id="UP000002012"/>
    </source>
</evidence>
<dbReference type="AlphaFoldDB" id="D4H8H5"/>